<dbReference type="eggNOG" id="ENOG50338BU">
    <property type="taxonomic scope" value="Bacteria"/>
</dbReference>
<keyword evidence="1" id="KW-1133">Transmembrane helix</keyword>
<evidence type="ECO:0008006" key="4">
    <source>
        <dbReference type="Google" id="ProtNLM"/>
    </source>
</evidence>
<evidence type="ECO:0000313" key="2">
    <source>
        <dbReference type="EMBL" id="ACL24501.1"/>
    </source>
</evidence>
<dbReference type="EMBL" id="CP001337">
    <property type="protein sequence ID" value="ACL24501.1"/>
    <property type="molecule type" value="Genomic_DNA"/>
</dbReference>
<feature type="transmembrane region" description="Helical" evidence="1">
    <location>
        <begin position="21"/>
        <end position="40"/>
    </location>
</feature>
<dbReference type="STRING" id="326427.Cagg_1600"/>
<dbReference type="Proteomes" id="UP000002508">
    <property type="component" value="Chromosome"/>
</dbReference>
<name>B8G9Y6_CHLAD</name>
<gene>
    <name evidence="2" type="ordered locus">Cagg_1600</name>
</gene>
<dbReference type="PROSITE" id="PS51318">
    <property type="entry name" value="TAT"/>
    <property type="match status" value="1"/>
</dbReference>
<dbReference type="Pfam" id="PF13668">
    <property type="entry name" value="Ferritin_2"/>
    <property type="match status" value="1"/>
</dbReference>
<dbReference type="KEGG" id="cag:Cagg_1600"/>
<evidence type="ECO:0000313" key="3">
    <source>
        <dbReference type="Proteomes" id="UP000002508"/>
    </source>
</evidence>
<protein>
    <recommendedName>
        <fullName evidence="4">Ferritin-like domain-containing protein</fullName>
    </recommendedName>
</protein>
<dbReference type="AlphaFoldDB" id="B8G9Y6"/>
<keyword evidence="3" id="KW-1185">Reference proteome</keyword>
<keyword evidence="1" id="KW-0812">Transmembrane</keyword>
<dbReference type="RefSeq" id="WP_015940360.1">
    <property type="nucleotide sequence ID" value="NC_011831.1"/>
</dbReference>
<keyword evidence="1" id="KW-0472">Membrane</keyword>
<dbReference type="HOGENOM" id="CLU_1127515_0_0_0"/>
<reference evidence="2" key="1">
    <citation type="submission" date="2008-12" db="EMBL/GenBank/DDBJ databases">
        <title>Complete sequence of Chloroflexus aggregans DSM 9485.</title>
        <authorList>
            <consortium name="US DOE Joint Genome Institute"/>
            <person name="Lucas S."/>
            <person name="Copeland A."/>
            <person name="Lapidus A."/>
            <person name="Glavina del Rio T."/>
            <person name="Dalin E."/>
            <person name="Tice H."/>
            <person name="Pitluck S."/>
            <person name="Foster B."/>
            <person name="Larimer F."/>
            <person name="Land M."/>
            <person name="Hauser L."/>
            <person name="Kyrpides N."/>
            <person name="Mikhailova N."/>
            <person name="Bryant D."/>
            <person name="Richardson P."/>
        </authorList>
    </citation>
    <scope>NUCLEOTIDE SEQUENCE</scope>
    <source>
        <strain evidence="2">DSM 9485</strain>
    </source>
</reference>
<proteinExistence type="predicted"/>
<sequence length="246" mass="25982">MTVTTENTKQGVFSRRSLIKGAASLGGGLMVASFAGLFGIQTASAGHDRKDDPQLILNLAATAETLATTFYYAALTSAKFTLADDDVRYLKFALDAEKYHLDFLVANGGRALTNQFYVPANLLSDPALFVQVGADAETAFVGAYLAATRRFAELGVDRIAGTTAQHACSEAQHLALIREIGGFVPNNLALPLPIYYNVSDAVPTLAPFLQGGQGFIGPVMAPTAAQIMAVLGGVKSDPTKPYTQVF</sequence>
<accession>B8G9Y6</accession>
<dbReference type="InterPro" id="IPR006311">
    <property type="entry name" value="TAT_signal"/>
</dbReference>
<evidence type="ECO:0000256" key="1">
    <source>
        <dbReference type="SAM" id="Phobius"/>
    </source>
</evidence>
<organism evidence="2 3">
    <name type="scientific">Chloroflexus aggregans (strain MD-66 / DSM 9485)</name>
    <dbReference type="NCBI Taxonomy" id="326427"/>
    <lineage>
        <taxon>Bacteria</taxon>
        <taxon>Bacillati</taxon>
        <taxon>Chloroflexota</taxon>
        <taxon>Chloroflexia</taxon>
        <taxon>Chloroflexales</taxon>
        <taxon>Chloroflexineae</taxon>
        <taxon>Chloroflexaceae</taxon>
        <taxon>Chloroflexus</taxon>
    </lineage>
</organism>